<dbReference type="STRING" id="933084.A0A067PLE3"/>
<dbReference type="OrthoDB" id="18412at2759"/>
<sequence>MIVYCSVGCFKSHKERICVQQVGVSSSISDAPAPPLEVPVEESIKPTDSSELLPSTSNPPLRRLTSLNWPYVPEESAYPDPLKRNDPKPLQLRQYEAIATSPAIRKALLSHPSLPTLLRSIDSLRGADREDALQRALGVSNADDLVGGRKKEMSREEEEERDALRALAEAVEGAVRGGKEGLGLDWGDGEQEE</sequence>
<dbReference type="AlphaFoldDB" id="A0A067PLE3"/>
<evidence type="ECO:0000313" key="1">
    <source>
        <dbReference type="EMBL" id="KDQ55713.1"/>
    </source>
</evidence>
<keyword evidence="2" id="KW-1185">Reference proteome</keyword>
<name>A0A067PLE3_9AGAM</name>
<accession>A0A067PLE3</accession>
<dbReference type="HOGENOM" id="CLU_105540_0_0_1"/>
<dbReference type="EMBL" id="KL197724">
    <property type="protein sequence ID" value="KDQ55713.1"/>
    <property type="molecule type" value="Genomic_DNA"/>
</dbReference>
<dbReference type="Proteomes" id="UP000027265">
    <property type="component" value="Unassembled WGS sequence"/>
</dbReference>
<organism evidence="1 2">
    <name type="scientific">Jaapia argillacea MUCL 33604</name>
    <dbReference type="NCBI Taxonomy" id="933084"/>
    <lineage>
        <taxon>Eukaryota</taxon>
        <taxon>Fungi</taxon>
        <taxon>Dikarya</taxon>
        <taxon>Basidiomycota</taxon>
        <taxon>Agaricomycotina</taxon>
        <taxon>Agaricomycetes</taxon>
        <taxon>Agaricomycetidae</taxon>
        <taxon>Jaapiales</taxon>
        <taxon>Jaapiaceae</taxon>
        <taxon>Jaapia</taxon>
    </lineage>
</organism>
<reference evidence="2" key="1">
    <citation type="journal article" date="2014" name="Proc. Natl. Acad. Sci. U.S.A.">
        <title>Extensive sampling of basidiomycete genomes demonstrates inadequacy of the white-rot/brown-rot paradigm for wood decay fungi.</title>
        <authorList>
            <person name="Riley R."/>
            <person name="Salamov A.A."/>
            <person name="Brown D.W."/>
            <person name="Nagy L.G."/>
            <person name="Floudas D."/>
            <person name="Held B.W."/>
            <person name="Levasseur A."/>
            <person name="Lombard V."/>
            <person name="Morin E."/>
            <person name="Otillar R."/>
            <person name="Lindquist E.A."/>
            <person name="Sun H."/>
            <person name="LaButti K.M."/>
            <person name="Schmutz J."/>
            <person name="Jabbour D."/>
            <person name="Luo H."/>
            <person name="Baker S.E."/>
            <person name="Pisabarro A.G."/>
            <person name="Walton J.D."/>
            <person name="Blanchette R.A."/>
            <person name="Henrissat B."/>
            <person name="Martin F."/>
            <person name="Cullen D."/>
            <person name="Hibbett D.S."/>
            <person name="Grigoriev I.V."/>
        </authorList>
    </citation>
    <scope>NUCLEOTIDE SEQUENCE [LARGE SCALE GENOMIC DNA]</scope>
    <source>
        <strain evidence="2">MUCL 33604</strain>
    </source>
</reference>
<evidence type="ECO:0000313" key="2">
    <source>
        <dbReference type="Proteomes" id="UP000027265"/>
    </source>
</evidence>
<protein>
    <recommendedName>
        <fullName evidence="3">HIT-type domain-containing protein</fullName>
    </recommendedName>
</protein>
<proteinExistence type="predicted"/>
<gene>
    <name evidence="1" type="ORF">JAAARDRAFT_37133</name>
</gene>
<dbReference type="InParanoid" id="A0A067PLE3"/>
<evidence type="ECO:0008006" key="3">
    <source>
        <dbReference type="Google" id="ProtNLM"/>
    </source>
</evidence>